<protein>
    <submittedName>
        <fullName evidence="1">Uncharacterized protein</fullName>
    </submittedName>
</protein>
<comment type="caution">
    <text evidence="1">The sequence shown here is derived from an EMBL/GenBank/DDBJ whole genome shotgun (WGS) entry which is preliminary data.</text>
</comment>
<accession>A0A645AT19</accession>
<name>A0A645AT19_9ZZZZ</name>
<evidence type="ECO:0000313" key="1">
    <source>
        <dbReference type="EMBL" id="MPM56046.1"/>
    </source>
</evidence>
<proteinExistence type="predicted"/>
<gene>
    <name evidence="1" type="ORF">SDC9_102845</name>
</gene>
<dbReference type="EMBL" id="VSSQ01015556">
    <property type="protein sequence ID" value="MPM56046.1"/>
    <property type="molecule type" value="Genomic_DNA"/>
</dbReference>
<sequence>MDNERLKMLLRNWIGVPMNYVDDTTLAVLSNDPQVQAMPVYPAHGSIAMINGVLTVKLSEVQETPLG</sequence>
<organism evidence="1">
    <name type="scientific">bioreactor metagenome</name>
    <dbReference type="NCBI Taxonomy" id="1076179"/>
    <lineage>
        <taxon>unclassified sequences</taxon>
        <taxon>metagenomes</taxon>
        <taxon>ecological metagenomes</taxon>
    </lineage>
</organism>
<reference evidence="1" key="1">
    <citation type="submission" date="2019-08" db="EMBL/GenBank/DDBJ databases">
        <authorList>
            <person name="Kucharzyk K."/>
            <person name="Murdoch R.W."/>
            <person name="Higgins S."/>
            <person name="Loffler F."/>
        </authorList>
    </citation>
    <scope>NUCLEOTIDE SEQUENCE</scope>
</reference>
<dbReference type="AlphaFoldDB" id="A0A645AT19"/>